<evidence type="ECO:0000256" key="1">
    <source>
        <dbReference type="SAM" id="Phobius"/>
    </source>
</evidence>
<evidence type="ECO:0000313" key="2">
    <source>
        <dbReference type="EMBL" id="OBX05571.1"/>
    </source>
</evidence>
<keyword evidence="1" id="KW-0472">Membrane</keyword>
<dbReference type="AlphaFoldDB" id="A0A1A7PV04"/>
<evidence type="ECO:0000313" key="3">
    <source>
        <dbReference type="Proteomes" id="UP000092626"/>
    </source>
</evidence>
<keyword evidence="1" id="KW-0812">Transmembrane</keyword>
<keyword evidence="1" id="KW-1133">Transmembrane helix</keyword>
<sequence>MNFSDISNIFNFDVFYIDFENVLWVIIISFIIVLIVYLEIIGGKKWRLSRIFLHILIIFAIFSLSAYSLYQYLENLKVRMHSGICWKTGENLYQKLGQQQFYLLAKKSYLNNLRKAIKQHNEKHWEICEKIHCGFYYFGSLKNSSDLAFIERFKEAFRKTSYYNYDGKLVNQDKKVLFETFLNEKLDLDKEIPYAEGVFLTVGFRNSTLFFFDNKDTYKVMPVELLDNSVINSGFVKRESGLGNFYLNLGHIMAISLSNDTEFSFEYTFTTNALGVASTPYTIPVSNCGNTPLNNDDFD</sequence>
<accession>A0A1A7PV04</accession>
<gene>
    <name evidence="2" type="ORF">QV06_01795</name>
</gene>
<proteinExistence type="predicted"/>
<feature type="transmembrane region" description="Helical" evidence="1">
    <location>
        <begin position="52"/>
        <end position="70"/>
    </location>
</feature>
<feature type="transmembrane region" description="Helical" evidence="1">
    <location>
        <begin position="22"/>
        <end position="40"/>
    </location>
</feature>
<name>A0A1A7PV04_9PAST</name>
<dbReference type="STRING" id="505345.QV06_01795"/>
<comment type="caution">
    <text evidence="2">The sequence shown here is derived from an EMBL/GenBank/DDBJ whole genome shotgun (WGS) entry which is preliminary data.</text>
</comment>
<dbReference type="RefSeq" id="WP_065236679.1">
    <property type="nucleotide sequence ID" value="NZ_JTJR01000008.1"/>
</dbReference>
<dbReference type="Proteomes" id="UP000092626">
    <property type="component" value="Unassembled WGS sequence"/>
</dbReference>
<protein>
    <submittedName>
        <fullName evidence="2">Uncharacterized protein</fullName>
    </submittedName>
</protein>
<organism evidence="2 3">
    <name type="scientific">Gallibacterium genomosp. 3</name>
    <dbReference type="NCBI Taxonomy" id="505345"/>
    <lineage>
        <taxon>Bacteria</taxon>
        <taxon>Pseudomonadati</taxon>
        <taxon>Pseudomonadota</taxon>
        <taxon>Gammaproteobacteria</taxon>
        <taxon>Pasteurellales</taxon>
        <taxon>Pasteurellaceae</taxon>
        <taxon>Gallibacterium</taxon>
    </lineage>
</organism>
<dbReference type="EMBL" id="JTJR01000008">
    <property type="protein sequence ID" value="OBX05571.1"/>
    <property type="molecule type" value="Genomic_DNA"/>
</dbReference>
<reference evidence="2 3" key="1">
    <citation type="submission" date="2014-11" db="EMBL/GenBank/DDBJ databases">
        <title>Pan-genome of Gallibacterium spp.</title>
        <authorList>
            <person name="Kudirkiene E."/>
            <person name="Bojesen A.M."/>
        </authorList>
    </citation>
    <scope>NUCLEOTIDE SEQUENCE [LARGE SCALE GENOMIC DNA]</scope>
    <source>
        <strain evidence="2 3">59/S3/89</strain>
    </source>
</reference>